<dbReference type="SUPFAM" id="SSF54523">
    <property type="entry name" value="Pili subunits"/>
    <property type="match status" value="1"/>
</dbReference>
<sequence length="211" mass="22001">MNTTKLTLLMSHPSAQGYRRSKGFTLIELVIVIILLGLLAAAALPRLLSATDEAEVASLEGVAGGFSTGVSIAHAQWAADGNVAGGSTSAAAKIAINLDGKVFYMNEYGWPANINSGDDAAANGQTADECKQVFDNILQSSPSSTVNSGNRSNNRYFISVVAGAGGSIAGETGDVCRYELILNSSAAATETHYFDYDLVDGQVTVIYPDQN</sequence>
<evidence type="ECO:0000313" key="2">
    <source>
        <dbReference type="EMBL" id="ARN73590.1"/>
    </source>
</evidence>
<dbReference type="Gene3D" id="3.30.700.10">
    <property type="entry name" value="Glycoprotein, Type 4 Pilin"/>
    <property type="match status" value="1"/>
</dbReference>
<dbReference type="KEGG" id="osg:BST96_05320"/>
<dbReference type="Proteomes" id="UP000193450">
    <property type="component" value="Chromosome"/>
</dbReference>
<dbReference type="Pfam" id="PF07963">
    <property type="entry name" value="N_methyl"/>
    <property type="match status" value="1"/>
</dbReference>
<protein>
    <recommendedName>
        <fullName evidence="4">Prepilin-type N-terminal cleavage/methylation domain-containing protein</fullName>
    </recommendedName>
</protein>
<reference evidence="2 3" key="1">
    <citation type="submission" date="2016-11" db="EMBL/GenBank/DDBJ databases">
        <title>Trade-off between light-utilization and light-protection in marine flavobacteria.</title>
        <authorList>
            <person name="Kumagai Y."/>
        </authorList>
    </citation>
    <scope>NUCLEOTIDE SEQUENCE [LARGE SCALE GENOMIC DNA]</scope>
    <source>
        <strain evidence="2 3">NBRC 107125</strain>
    </source>
</reference>
<dbReference type="InterPro" id="IPR045584">
    <property type="entry name" value="Pilin-like"/>
</dbReference>
<dbReference type="RefSeq" id="WP_206045402.1">
    <property type="nucleotide sequence ID" value="NZ_CP019343.1"/>
</dbReference>
<name>A0A1X9N663_9GAMM</name>
<dbReference type="NCBIfam" id="TIGR02532">
    <property type="entry name" value="IV_pilin_GFxxxE"/>
    <property type="match status" value="1"/>
</dbReference>
<dbReference type="AlphaFoldDB" id="A0A1X9N663"/>
<proteinExistence type="predicted"/>
<feature type="transmembrane region" description="Helical" evidence="1">
    <location>
        <begin position="24"/>
        <end position="44"/>
    </location>
</feature>
<evidence type="ECO:0008006" key="4">
    <source>
        <dbReference type="Google" id="ProtNLM"/>
    </source>
</evidence>
<keyword evidence="1" id="KW-0472">Membrane</keyword>
<dbReference type="InterPro" id="IPR012902">
    <property type="entry name" value="N_methyl_site"/>
</dbReference>
<dbReference type="STRING" id="716816.BST96_05320"/>
<dbReference type="EMBL" id="CP019343">
    <property type="protein sequence ID" value="ARN73590.1"/>
    <property type="molecule type" value="Genomic_DNA"/>
</dbReference>
<keyword evidence="1" id="KW-1133">Transmembrane helix</keyword>
<keyword evidence="3" id="KW-1185">Reference proteome</keyword>
<evidence type="ECO:0000256" key="1">
    <source>
        <dbReference type="SAM" id="Phobius"/>
    </source>
</evidence>
<keyword evidence="1" id="KW-0812">Transmembrane</keyword>
<organism evidence="2 3">
    <name type="scientific">Oceanicoccus sagamiensis</name>
    <dbReference type="NCBI Taxonomy" id="716816"/>
    <lineage>
        <taxon>Bacteria</taxon>
        <taxon>Pseudomonadati</taxon>
        <taxon>Pseudomonadota</taxon>
        <taxon>Gammaproteobacteria</taxon>
        <taxon>Cellvibrionales</taxon>
        <taxon>Spongiibacteraceae</taxon>
        <taxon>Oceanicoccus</taxon>
    </lineage>
</organism>
<dbReference type="PROSITE" id="PS00409">
    <property type="entry name" value="PROKAR_NTER_METHYL"/>
    <property type="match status" value="1"/>
</dbReference>
<evidence type="ECO:0000313" key="3">
    <source>
        <dbReference type="Proteomes" id="UP000193450"/>
    </source>
</evidence>
<gene>
    <name evidence="2" type="ORF">BST96_05320</name>
</gene>
<accession>A0A1X9N663</accession>